<feature type="compositionally biased region" description="Basic and acidic residues" evidence="1">
    <location>
        <begin position="1"/>
        <end position="19"/>
    </location>
</feature>
<dbReference type="AlphaFoldDB" id="A0A9P0VR20"/>
<dbReference type="EMBL" id="CAKOFQ010009252">
    <property type="protein sequence ID" value="CAH2017370.1"/>
    <property type="molecule type" value="Genomic_DNA"/>
</dbReference>
<keyword evidence="3" id="KW-1185">Reference proteome</keyword>
<gene>
    <name evidence="2" type="ORF">ACAOBT_LOCUS35971</name>
</gene>
<feature type="compositionally biased region" description="Basic and acidic residues" evidence="1">
    <location>
        <begin position="49"/>
        <end position="63"/>
    </location>
</feature>
<comment type="caution">
    <text evidence="2">The sequence shown here is derived from an EMBL/GenBank/DDBJ whole genome shotgun (WGS) entry which is preliminary data.</text>
</comment>
<evidence type="ECO:0000256" key="1">
    <source>
        <dbReference type="SAM" id="MobiDB-lite"/>
    </source>
</evidence>
<sequence length="88" mass="10277">KKQDEKTWRKLCRESRGKTLNDQNRNNQAEADEASESSSAPLTPSLPQRRHEASTNRSYERRPTKTLILLTSRGKYKRQNCKRAFLTI</sequence>
<organism evidence="2 3">
    <name type="scientific">Acanthoscelides obtectus</name>
    <name type="common">Bean weevil</name>
    <name type="synonym">Bruchus obtectus</name>
    <dbReference type="NCBI Taxonomy" id="200917"/>
    <lineage>
        <taxon>Eukaryota</taxon>
        <taxon>Metazoa</taxon>
        <taxon>Ecdysozoa</taxon>
        <taxon>Arthropoda</taxon>
        <taxon>Hexapoda</taxon>
        <taxon>Insecta</taxon>
        <taxon>Pterygota</taxon>
        <taxon>Neoptera</taxon>
        <taxon>Endopterygota</taxon>
        <taxon>Coleoptera</taxon>
        <taxon>Polyphaga</taxon>
        <taxon>Cucujiformia</taxon>
        <taxon>Chrysomeloidea</taxon>
        <taxon>Chrysomelidae</taxon>
        <taxon>Bruchinae</taxon>
        <taxon>Bruchini</taxon>
        <taxon>Acanthoscelides</taxon>
    </lineage>
</organism>
<accession>A0A9P0VR20</accession>
<protein>
    <submittedName>
        <fullName evidence="2">Uncharacterized protein</fullName>
    </submittedName>
</protein>
<feature type="non-terminal residue" evidence="2">
    <location>
        <position position="1"/>
    </location>
</feature>
<feature type="region of interest" description="Disordered" evidence="1">
    <location>
        <begin position="1"/>
        <end position="65"/>
    </location>
</feature>
<reference evidence="2" key="1">
    <citation type="submission" date="2022-03" db="EMBL/GenBank/DDBJ databases">
        <authorList>
            <person name="Sayadi A."/>
        </authorList>
    </citation>
    <scope>NUCLEOTIDE SEQUENCE</scope>
</reference>
<dbReference type="Proteomes" id="UP001152888">
    <property type="component" value="Unassembled WGS sequence"/>
</dbReference>
<evidence type="ECO:0000313" key="3">
    <source>
        <dbReference type="Proteomes" id="UP001152888"/>
    </source>
</evidence>
<proteinExistence type="predicted"/>
<evidence type="ECO:0000313" key="2">
    <source>
        <dbReference type="EMBL" id="CAH2017370.1"/>
    </source>
</evidence>
<name>A0A9P0VR20_ACAOB</name>